<evidence type="ECO:0000256" key="2">
    <source>
        <dbReference type="SAM" id="SignalP"/>
    </source>
</evidence>
<accession>V6M3C9</accession>
<dbReference type="HOGENOM" id="CLU_599461_0_0_9"/>
<dbReference type="STRING" id="1408254.T458_18035"/>
<dbReference type="EMBL" id="AYJU01000017">
    <property type="protein sequence ID" value="EST52847.1"/>
    <property type="molecule type" value="Genomic_DNA"/>
</dbReference>
<comment type="caution">
    <text evidence="3">The sequence shown here is derived from an EMBL/GenBank/DDBJ whole genome shotgun (WGS) entry which is preliminary data.</text>
</comment>
<feature type="region of interest" description="Disordered" evidence="1">
    <location>
        <begin position="441"/>
        <end position="481"/>
    </location>
</feature>
<name>V6M3C9_9BACL</name>
<organism evidence="3 4">
    <name type="scientific">Brevibacillus panacihumi W25</name>
    <dbReference type="NCBI Taxonomy" id="1408254"/>
    <lineage>
        <taxon>Bacteria</taxon>
        <taxon>Bacillati</taxon>
        <taxon>Bacillota</taxon>
        <taxon>Bacilli</taxon>
        <taxon>Bacillales</taxon>
        <taxon>Paenibacillaceae</taxon>
        <taxon>Brevibacillus</taxon>
    </lineage>
</organism>
<reference evidence="3 4" key="1">
    <citation type="journal article" date="2014" name="Genome Announc.">
        <title>Draft Genome Sequence of Brevibacillus panacihumi Strain W25, a Halotolerant Hydrocarbon-Degrading Bacterium.</title>
        <authorList>
            <person name="Wang X."/>
            <person name="Jin D."/>
            <person name="Zhou L."/>
            <person name="Wu L."/>
            <person name="An W."/>
            <person name="Chen Y."/>
            <person name="Zhao L."/>
        </authorList>
    </citation>
    <scope>NUCLEOTIDE SEQUENCE [LARGE SCALE GENOMIC DNA]</scope>
    <source>
        <strain evidence="3 4">W25</strain>
    </source>
</reference>
<feature type="compositionally biased region" description="Acidic residues" evidence="1">
    <location>
        <begin position="470"/>
        <end position="481"/>
    </location>
</feature>
<keyword evidence="2" id="KW-0732">Signal</keyword>
<sequence length="481" mass="53523">MKKVLTRPVVAVMTTAVLIGGVTPLLANASVEATSGNPKISVGTITATPLENKGAVAAAVKTSNQPAQLTASRELTPSATKVVMNDEGKKITRYNLRELALNDPDTLQILLKQQAEHLYIIVDELDLDTHLQTFMQDHPEEWIRIYQEHYRDIWLEVRFLEDQEIVSVDAETRDNKVYIKGVVSPDVTKVIITKPNGDTISVVPSSEHTFTVSFTWDASMKDEYAIVKAYADSKMVDSKNVKLIAQEAENLLMQVQSVLDAKKSELKLRGIVMLPADKVTVTYNGEKKSVKVQKLWDGVGSFNATLKDVAAGKGKALVEVYDGDKKLESTYVDVQVINEKDKPETGKYTLTGTASLFANEKNLKVNGTISGWDKKQKNVSLVIVAPNGEKKVVHPNAHGQFTHTISHKGNKNAFDGKSVQLQLYVDGKLVLEKELEYTQEAWNDKQKQPQGNAYGYWKNKDKKSKKKDDNDDDDDDEEDED</sequence>
<gene>
    <name evidence="3" type="ORF">T458_18035</name>
</gene>
<dbReference type="AlphaFoldDB" id="V6M3C9"/>
<dbReference type="Proteomes" id="UP000017973">
    <property type="component" value="Unassembled WGS sequence"/>
</dbReference>
<feature type="signal peptide" evidence="2">
    <location>
        <begin position="1"/>
        <end position="29"/>
    </location>
</feature>
<proteinExistence type="predicted"/>
<evidence type="ECO:0000256" key="1">
    <source>
        <dbReference type="SAM" id="MobiDB-lite"/>
    </source>
</evidence>
<dbReference type="OrthoDB" id="2474932at2"/>
<protein>
    <submittedName>
        <fullName evidence="3">Uncharacterized protein</fullName>
    </submittedName>
</protein>
<dbReference type="RefSeq" id="WP_023557459.1">
    <property type="nucleotide sequence ID" value="NZ_KI629785.1"/>
</dbReference>
<dbReference type="PATRIC" id="fig|1408254.3.peg.3558"/>
<keyword evidence="4" id="KW-1185">Reference proteome</keyword>
<evidence type="ECO:0000313" key="4">
    <source>
        <dbReference type="Proteomes" id="UP000017973"/>
    </source>
</evidence>
<feature type="chain" id="PRO_5004749332" evidence="2">
    <location>
        <begin position="30"/>
        <end position="481"/>
    </location>
</feature>
<evidence type="ECO:0000313" key="3">
    <source>
        <dbReference type="EMBL" id="EST52847.1"/>
    </source>
</evidence>